<sequence length="146" mass="16387">MSKLIKVYIAGPYSKPDPVENTRFAILFADRLLRAGYVPFVPHLTHFWHFLEPHPYRDWLDYDSEWLEVCDCLLRMAGDSPGADAEVEQMRELGKPVFHTVLELAAAFAPPKPEALPELARSRTTEDTENTDSPAIASATAGKECV</sequence>
<reference evidence="3" key="1">
    <citation type="journal article" date="2015" name="Nature">
        <title>Complex archaea that bridge the gap between prokaryotes and eukaryotes.</title>
        <authorList>
            <person name="Spang A."/>
            <person name="Saw J.H."/>
            <person name="Jorgensen S.L."/>
            <person name="Zaremba-Niedzwiedzka K."/>
            <person name="Martijn J."/>
            <person name="Lind A.E."/>
            <person name="van Eijk R."/>
            <person name="Schleper C."/>
            <person name="Guy L."/>
            <person name="Ettema T.J."/>
        </authorList>
    </citation>
    <scope>NUCLEOTIDE SEQUENCE</scope>
</reference>
<evidence type="ECO:0000313" key="3">
    <source>
        <dbReference type="EMBL" id="KKN83571.1"/>
    </source>
</evidence>
<gene>
    <name evidence="3" type="ORF">LCGC14_0298100</name>
</gene>
<evidence type="ECO:0000259" key="2">
    <source>
        <dbReference type="Pfam" id="PF24963"/>
    </source>
</evidence>
<dbReference type="SUPFAM" id="SSF52309">
    <property type="entry name" value="N-(deoxy)ribosyltransferase-like"/>
    <property type="match status" value="1"/>
</dbReference>
<proteinExistence type="predicted"/>
<organism evidence="3">
    <name type="scientific">marine sediment metagenome</name>
    <dbReference type="NCBI Taxonomy" id="412755"/>
    <lineage>
        <taxon>unclassified sequences</taxon>
        <taxon>metagenomes</taxon>
        <taxon>ecological metagenomes</taxon>
    </lineage>
</organism>
<accession>A0A0F9WCL4</accession>
<dbReference type="AlphaFoldDB" id="A0A0F9WCL4"/>
<dbReference type="InterPro" id="IPR056670">
    <property type="entry name" value="DUF7768"/>
</dbReference>
<name>A0A0F9WCL4_9ZZZZ</name>
<comment type="caution">
    <text evidence="3">The sequence shown here is derived from an EMBL/GenBank/DDBJ whole genome shotgun (WGS) entry which is preliminary data.</text>
</comment>
<feature type="region of interest" description="Disordered" evidence="1">
    <location>
        <begin position="113"/>
        <end position="146"/>
    </location>
</feature>
<dbReference type="EMBL" id="LAZR01000183">
    <property type="protein sequence ID" value="KKN83571.1"/>
    <property type="molecule type" value="Genomic_DNA"/>
</dbReference>
<dbReference type="Pfam" id="PF24963">
    <property type="entry name" value="DUF7768"/>
    <property type="match status" value="1"/>
</dbReference>
<feature type="domain" description="DUF7768" evidence="2">
    <location>
        <begin position="6"/>
        <end position="98"/>
    </location>
</feature>
<evidence type="ECO:0000256" key="1">
    <source>
        <dbReference type="SAM" id="MobiDB-lite"/>
    </source>
</evidence>
<protein>
    <recommendedName>
        <fullName evidence="2">DUF7768 domain-containing protein</fullName>
    </recommendedName>
</protein>
<dbReference type="Gene3D" id="3.40.50.10400">
    <property type="entry name" value="Hypothetical protein PA1492"/>
    <property type="match status" value="1"/>
</dbReference>